<keyword evidence="1" id="KW-1015">Disulfide bond</keyword>
<feature type="domain" description="Peptidase S1" evidence="3">
    <location>
        <begin position="42"/>
        <end position="254"/>
    </location>
</feature>
<dbReference type="Gene3D" id="2.40.10.10">
    <property type="entry name" value="Trypsin-like serine proteases"/>
    <property type="match status" value="1"/>
</dbReference>
<feature type="chain" id="PRO_5038376982" evidence="2">
    <location>
        <begin position="36"/>
        <end position="254"/>
    </location>
</feature>
<reference evidence="5" key="1">
    <citation type="submission" date="2018-06" db="EMBL/GenBank/DDBJ databases">
        <authorList>
            <person name="Li K."/>
        </authorList>
    </citation>
    <scope>NUCLEOTIDE SEQUENCE [LARGE SCALE GENOMIC DNA]</scope>
    <source>
        <strain evidence="5">ZFG47</strain>
        <plasmid evidence="5">unnamed1</plasmid>
    </source>
</reference>
<dbReference type="SUPFAM" id="SSF50494">
    <property type="entry name" value="Trypsin-like serine proteases"/>
    <property type="match status" value="1"/>
</dbReference>
<protein>
    <submittedName>
        <fullName evidence="4">Serine protease</fullName>
    </submittedName>
</protein>
<proteinExistence type="predicted"/>
<dbReference type="Proteomes" id="UP000249616">
    <property type="component" value="Plasmid unnamed1"/>
</dbReference>
<keyword evidence="5" id="KW-1185">Reference proteome</keyword>
<dbReference type="SMART" id="SM00020">
    <property type="entry name" value="Tryp_SPc"/>
    <property type="match status" value="1"/>
</dbReference>
<dbReference type="InterPro" id="IPR033116">
    <property type="entry name" value="TRYPSIN_SER"/>
</dbReference>
<dbReference type="InterPro" id="IPR051333">
    <property type="entry name" value="CLIP_Serine_Protease"/>
</dbReference>
<sequence>MPFVTDPYRTSSRVRRPRRRAALAGLAALAGVVAAATPGQAVIGGAPAPAAESWMASLRSESGQAFCGGTLIDRRWVVTAYHCVGNRDADDLRIRIGSRSSAEGGTLAGVERVVGHPDASFVEGGGFTGPDLALLRLDRPVRHQPLRTGTAAPRIGTPARALGWGNMCWDALCTPEVLQEITLPVSQKRGDHLVFNNAALRGVGPGDSGGPLVVQRKGTWRLAGVTSSNGRSQDGAVSNFVDVSRYRGWIDKVL</sequence>
<dbReference type="InterPro" id="IPR043504">
    <property type="entry name" value="Peptidase_S1_PA_chymotrypsin"/>
</dbReference>
<dbReference type="PROSITE" id="PS50240">
    <property type="entry name" value="TRYPSIN_DOM"/>
    <property type="match status" value="1"/>
</dbReference>
<dbReference type="PROSITE" id="PS51318">
    <property type="entry name" value="TAT"/>
    <property type="match status" value="1"/>
</dbReference>
<feature type="signal peptide" evidence="2">
    <location>
        <begin position="1"/>
        <end position="35"/>
    </location>
</feature>
<keyword evidence="2" id="KW-0732">Signal</keyword>
<evidence type="ECO:0000256" key="1">
    <source>
        <dbReference type="ARBA" id="ARBA00023157"/>
    </source>
</evidence>
<dbReference type="PANTHER" id="PTHR24260">
    <property type="match status" value="1"/>
</dbReference>
<dbReference type="PANTHER" id="PTHR24260:SF136">
    <property type="entry name" value="GH08193P-RELATED"/>
    <property type="match status" value="1"/>
</dbReference>
<dbReference type="GO" id="GO:0006508">
    <property type="term" value="P:proteolysis"/>
    <property type="evidence" value="ECO:0007669"/>
    <property type="project" value="UniProtKB-KW"/>
</dbReference>
<evidence type="ECO:0000256" key="2">
    <source>
        <dbReference type="SAM" id="SignalP"/>
    </source>
</evidence>
<evidence type="ECO:0000259" key="3">
    <source>
        <dbReference type="PROSITE" id="PS50240"/>
    </source>
</evidence>
<evidence type="ECO:0000313" key="5">
    <source>
        <dbReference type="Proteomes" id="UP000249616"/>
    </source>
</evidence>
<gene>
    <name evidence="4" type="ORF">DN051_41350</name>
</gene>
<dbReference type="AlphaFoldDB" id="A0A2Z4JDC7"/>
<evidence type="ECO:0000313" key="4">
    <source>
        <dbReference type="EMBL" id="AWW43076.1"/>
    </source>
</evidence>
<dbReference type="EMBL" id="CP030074">
    <property type="protein sequence ID" value="AWW43076.1"/>
    <property type="molecule type" value="Genomic_DNA"/>
</dbReference>
<dbReference type="Pfam" id="PF00089">
    <property type="entry name" value="Trypsin"/>
    <property type="match status" value="1"/>
</dbReference>
<dbReference type="InterPro" id="IPR006311">
    <property type="entry name" value="TAT_signal"/>
</dbReference>
<name>A0A2Z4JDC7_9ACTN</name>
<dbReference type="InterPro" id="IPR001314">
    <property type="entry name" value="Peptidase_S1A"/>
</dbReference>
<dbReference type="PROSITE" id="PS00135">
    <property type="entry name" value="TRYPSIN_SER"/>
    <property type="match status" value="1"/>
</dbReference>
<dbReference type="InterPro" id="IPR009003">
    <property type="entry name" value="Peptidase_S1_PA"/>
</dbReference>
<dbReference type="CDD" id="cd00190">
    <property type="entry name" value="Tryp_SPc"/>
    <property type="match status" value="1"/>
</dbReference>
<dbReference type="GO" id="GO:0004252">
    <property type="term" value="F:serine-type endopeptidase activity"/>
    <property type="evidence" value="ECO:0007669"/>
    <property type="project" value="InterPro"/>
</dbReference>
<dbReference type="KEGG" id="scad:DN051_41350"/>
<keyword evidence="4" id="KW-0378">Hydrolase</keyword>
<dbReference type="InterPro" id="IPR001254">
    <property type="entry name" value="Trypsin_dom"/>
</dbReference>
<dbReference type="RefSeq" id="WP_112442975.1">
    <property type="nucleotide sequence ID" value="NZ_CP030074.1"/>
</dbReference>
<dbReference type="PRINTS" id="PR00722">
    <property type="entry name" value="CHYMOTRYPSIN"/>
</dbReference>
<organism evidence="4 5">
    <name type="scientific">Streptomyces cadmiisoli</name>
    <dbReference type="NCBI Taxonomy" id="2184053"/>
    <lineage>
        <taxon>Bacteria</taxon>
        <taxon>Bacillati</taxon>
        <taxon>Actinomycetota</taxon>
        <taxon>Actinomycetes</taxon>
        <taxon>Kitasatosporales</taxon>
        <taxon>Streptomycetaceae</taxon>
        <taxon>Streptomyces</taxon>
        <taxon>Streptomyces aurantiacus group</taxon>
    </lineage>
</organism>
<geneLocation type="plasmid" evidence="4 5">
    <name>unnamed1</name>
</geneLocation>
<accession>A0A2Z4JDC7</accession>
<keyword evidence="4" id="KW-0614">Plasmid</keyword>
<keyword evidence="4" id="KW-0645">Protease</keyword>